<dbReference type="EMBL" id="ML210325">
    <property type="protein sequence ID" value="TFK19788.1"/>
    <property type="molecule type" value="Genomic_DNA"/>
</dbReference>
<feature type="transmembrane region" description="Helical" evidence="8">
    <location>
        <begin position="297"/>
        <end position="319"/>
    </location>
</feature>
<evidence type="ECO:0000313" key="11">
    <source>
        <dbReference type="EMBL" id="TFK19788.1"/>
    </source>
</evidence>
<gene>
    <name evidence="11" type="ORF">FA15DRAFT_723182</name>
</gene>
<feature type="transmembrane region" description="Helical" evidence="8">
    <location>
        <begin position="340"/>
        <end position="363"/>
    </location>
</feature>
<evidence type="ECO:0000256" key="3">
    <source>
        <dbReference type="ARBA" id="ARBA00022692"/>
    </source>
</evidence>
<dbReference type="GO" id="GO:0005886">
    <property type="term" value="C:plasma membrane"/>
    <property type="evidence" value="ECO:0007669"/>
    <property type="project" value="TreeGrafter"/>
</dbReference>
<dbReference type="PANTHER" id="PTHR32361:SF9">
    <property type="entry name" value="FERRIC REDUCTASE TRANSMEMBRANE COMPONENT 3-RELATED"/>
    <property type="match status" value="1"/>
</dbReference>
<dbReference type="InterPro" id="IPR051410">
    <property type="entry name" value="Ferric/Cupric_Reductase"/>
</dbReference>
<name>A0A5C3KV54_COPMA</name>
<keyword evidence="4 8" id="KW-1133">Transmembrane helix</keyword>
<keyword evidence="9" id="KW-0732">Signal</keyword>
<protein>
    <recommendedName>
        <fullName evidence="10">Ferric oxidoreductase domain-containing protein</fullName>
    </recommendedName>
</protein>
<evidence type="ECO:0000256" key="2">
    <source>
        <dbReference type="ARBA" id="ARBA00022448"/>
    </source>
</evidence>
<dbReference type="Pfam" id="PF01794">
    <property type="entry name" value="Ferric_reduct"/>
    <property type="match status" value="1"/>
</dbReference>
<keyword evidence="6 8" id="KW-0472">Membrane</keyword>
<dbReference type="GO" id="GO:0006826">
    <property type="term" value="P:iron ion transport"/>
    <property type="evidence" value="ECO:0007669"/>
    <property type="project" value="TreeGrafter"/>
</dbReference>
<sequence>MYARKSTRHIGFGWTLLLYLFFVLPFAAADGQGIIGVGKWQFKPPCAHACRRSIEKCKLVCDSKRPNNTFTSNSYIRRRDIPPSPNTVECYLEDAAYLRTVALCIERYCAADDVPASAIEEYWEGHLATGYVGDWSLKPIMSYHRALKYAHEDMDEVGEENMPFMMVMQPLNVTSLVKEEDYRSYVDGLYWFDGLQIGHGRNAVAIAVSSVFIPVLLSLIRFLPGRSLWYSRLENVLDKPLLGQRHRTPTMANLGIMPTRGQALYIAYLLATQIFLAIFPLTLIYPNFLTQTKSQQIIFSIGERTGVLSMADFVALFLFSSRNNILLWLTNWRHSTFILLHRWIAYCLIFQACVHSVLMLVAFYAFHAGESQKDYWIWGIVATLAFVVIWPASLLPVRQKTYEFFLIFHQVFSALGLIATFLHLYEFSQYNWGYEIWVYIGGTIWFGDRLLRVLRMASVGWKKAVVSAVDENAEYLRVDLDGVAVHGNVYLYFPTLSWRVWENHPYSVLSSFSGSPESMKGASIEGGPETSEKSSSPSSSTSLSSASDSGSNIRPRTTILLRVRSGQTKLLANRLAAAGTSRRISIPVIVEASYHANPATRDLAHCSSLLCIAGGVGITGVLPIVRSFGGVRVRLVWGVRSPSLVDAVKPEFLRLDSKRLEIQTSVGQRLRVVDILKEELSKDEKGGLGVVICGPAGMADGIRVAVAELGPRARRPVVFVDEAFSW</sequence>
<organism evidence="11 12">
    <name type="scientific">Coprinopsis marcescibilis</name>
    <name type="common">Agaric fungus</name>
    <name type="synonym">Psathyrella marcescibilis</name>
    <dbReference type="NCBI Taxonomy" id="230819"/>
    <lineage>
        <taxon>Eukaryota</taxon>
        <taxon>Fungi</taxon>
        <taxon>Dikarya</taxon>
        <taxon>Basidiomycota</taxon>
        <taxon>Agaricomycotina</taxon>
        <taxon>Agaricomycetes</taxon>
        <taxon>Agaricomycetidae</taxon>
        <taxon>Agaricales</taxon>
        <taxon>Agaricineae</taxon>
        <taxon>Psathyrellaceae</taxon>
        <taxon>Coprinopsis</taxon>
    </lineage>
</organism>
<feature type="compositionally biased region" description="Low complexity" evidence="7">
    <location>
        <begin position="533"/>
        <end position="551"/>
    </location>
</feature>
<dbReference type="CDD" id="cd06186">
    <property type="entry name" value="NOX_Duox_like_FAD_NADP"/>
    <property type="match status" value="1"/>
</dbReference>
<accession>A0A5C3KV54</accession>
<dbReference type="STRING" id="230819.A0A5C3KV54"/>
<feature type="region of interest" description="Disordered" evidence="7">
    <location>
        <begin position="512"/>
        <end position="553"/>
    </location>
</feature>
<dbReference type="SFLD" id="SFLDG01168">
    <property type="entry name" value="Ferric_reductase_subgroup_(FRE"/>
    <property type="match status" value="1"/>
</dbReference>
<keyword evidence="2" id="KW-0813">Transport</keyword>
<evidence type="ECO:0000259" key="10">
    <source>
        <dbReference type="Pfam" id="PF01794"/>
    </source>
</evidence>
<dbReference type="GO" id="GO:0000293">
    <property type="term" value="F:ferric-chelate reductase activity"/>
    <property type="evidence" value="ECO:0007669"/>
    <property type="project" value="TreeGrafter"/>
</dbReference>
<keyword evidence="3 8" id="KW-0812">Transmembrane</keyword>
<dbReference type="GO" id="GO:0015677">
    <property type="term" value="P:copper ion import"/>
    <property type="evidence" value="ECO:0007669"/>
    <property type="project" value="TreeGrafter"/>
</dbReference>
<dbReference type="Gene3D" id="3.40.50.80">
    <property type="entry name" value="Nucleotide-binding domain of ferredoxin-NADP reductase (FNR) module"/>
    <property type="match status" value="1"/>
</dbReference>
<evidence type="ECO:0000256" key="4">
    <source>
        <dbReference type="ARBA" id="ARBA00022989"/>
    </source>
</evidence>
<dbReference type="OrthoDB" id="4494341at2759"/>
<dbReference type="InterPro" id="IPR039261">
    <property type="entry name" value="FNR_nucleotide-bd"/>
</dbReference>
<feature type="domain" description="Ferric oxidoreductase" evidence="10">
    <location>
        <begin position="305"/>
        <end position="419"/>
    </location>
</feature>
<evidence type="ECO:0000256" key="1">
    <source>
        <dbReference type="ARBA" id="ARBA00004141"/>
    </source>
</evidence>
<evidence type="ECO:0000256" key="9">
    <source>
        <dbReference type="SAM" id="SignalP"/>
    </source>
</evidence>
<dbReference type="GO" id="GO:0006879">
    <property type="term" value="P:intracellular iron ion homeostasis"/>
    <property type="evidence" value="ECO:0007669"/>
    <property type="project" value="TreeGrafter"/>
</dbReference>
<feature type="transmembrane region" description="Helical" evidence="8">
    <location>
        <begin position="436"/>
        <end position="454"/>
    </location>
</feature>
<evidence type="ECO:0000256" key="8">
    <source>
        <dbReference type="SAM" id="Phobius"/>
    </source>
</evidence>
<dbReference type="InterPro" id="IPR013130">
    <property type="entry name" value="Fe3_Rdtase_TM_dom"/>
</dbReference>
<dbReference type="AlphaFoldDB" id="A0A5C3KV54"/>
<dbReference type="PANTHER" id="PTHR32361">
    <property type="entry name" value="FERRIC/CUPRIC REDUCTASE TRANSMEMBRANE COMPONENT"/>
    <property type="match status" value="1"/>
</dbReference>
<reference evidence="11 12" key="1">
    <citation type="journal article" date="2019" name="Nat. Ecol. Evol.">
        <title>Megaphylogeny resolves global patterns of mushroom evolution.</title>
        <authorList>
            <person name="Varga T."/>
            <person name="Krizsan K."/>
            <person name="Foldi C."/>
            <person name="Dima B."/>
            <person name="Sanchez-Garcia M."/>
            <person name="Sanchez-Ramirez S."/>
            <person name="Szollosi G.J."/>
            <person name="Szarkandi J.G."/>
            <person name="Papp V."/>
            <person name="Albert L."/>
            <person name="Andreopoulos W."/>
            <person name="Angelini C."/>
            <person name="Antonin V."/>
            <person name="Barry K.W."/>
            <person name="Bougher N.L."/>
            <person name="Buchanan P."/>
            <person name="Buyck B."/>
            <person name="Bense V."/>
            <person name="Catcheside P."/>
            <person name="Chovatia M."/>
            <person name="Cooper J."/>
            <person name="Damon W."/>
            <person name="Desjardin D."/>
            <person name="Finy P."/>
            <person name="Geml J."/>
            <person name="Haridas S."/>
            <person name="Hughes K."/>
            <person name="Justo A."/>
            <person name="Karasinski D."/>
            <person name="Kautmanova I."/>
            <person name="Kiss B."/>
            <person name="Kocsube S."/>
            <person name="Kotiranta H."/>
            <person name="LaButti K.M."/>
            <person name="Lechner B.E."/>
            <person name="Liimatainen K."/>
            <person name="Lipzen A."/>
            <person name="Lukacs Z."/>
            <person name="Mihaltcheva S."/>
            <person name="Morgado L.N."/>
            <person name="Niskanen T."/>
            <person name="Noordeloos M.E."/>
            <person name="Ohm R.A."/>
            <person name="Ortiz-Santana B."/>
            <person name="Ovrebo C."/>
            <person name="Racz N."/>
            <person name="Riley R."/>
            <person name="Savchenko A."/>
            <person name="Shiryaev A."/>
            <person name="Soop K."/>
            <person name="Spirin V."/>
            <person name="Szebenyi C."/>
            <person name="Tomsovsky M."/>
            <person name="Tulloss R.E."/>
            <person name="Uehling J."/>
            <person name="Grigoriev I.V."/>
            <person name="Vagvolgyi C."/>
            <person name="Papp T."/>
            <person name="Martin F.M."/>
            <person name="Miettinen O."/>
            <person name="Hibbett D.S."/>
            <person name="Nagy L.G."/>
        </authorList>
    </citation>
    <scope>NUCLEOTIDE SEQUENCE [LARGE SCALE GENOMIC DNA]</scope>
    <source>
        <strain evidence="11 12">CBS 121175</strain>
    </source>
</reference>
<feature type="chain" id="PRO_5022692117" description="Ferric oxidoreductase domain-containing protein" evidence="9">
    <location>
        <begin position="32"/>
        <end position="726"/>
    </location>
</feature>
<evidence type="ECO:0000256" key="6">
    <source>
        <dbReference type="ARBA" id="ARBA00023136"/>
    </source>
</evidence>
<comment type="subcellular location">
    <subcellularLocation>
        <location evidence="1">Membrane</location>
        <topology evidence="1">Multi-pass membrane protein</topology>
    </subcellularLocation>
</comment>
<feature type="transmembrane region" description="Helical" evidence="8">
    <location>
        <begin position="263"/>
        <end position="285"/>
    </location>
</feature>
<dbReference type="Proteomes" id="UP000307440">
    <property type="component" value="Unassembled WGS sequence"/>
</dbReference>
<feature type="transmembrane region" description="Helical" evidence="8">
    <location>
        <begin position="203"/>
        <end position="223"/>
    </location>
</feature>
<feature type="signal peptide" evidence="9">
    <location>
        <begin position="1"/>
        <end position="31"/>
    </location>
</feature>
<keyword evidence="12" id="KW-1185">Reference proteome</keyword>
<evidence type="ECO:0000256" key="7">
    <source>
        <dbReference type="SAM" id="MobiDB-lite"/>
    </source>
</evidence>
<dbReference type="SFLD" id="SFLDS00052">
    <property type="entry name" value="Ferric_Reductase_Domain"/>
    <property type="match status" value="1"/>
</dbReference>
<evidence type="ECO:0000313" key="12">
    <source>
        <dbReference type="Proteomes" id="UP000307440"/>
    </source>
</evidence>
<keyword evidence="5" id="KW-0406">Ion transport</keyword>
<dbReference type="SUPFAM" id="SSF52343">
    <property type="entry name" value="Ferredoxin reductase-like, C-terminal NADP-linked domain"/>
    <property type="match status" value="1"/>
</dbReference>
<evidence type="ECO:0000256" key="5">
    <source>
        <dbReference type="ARBA" id="ARBA00023065"/>
    </source>
</evidence>
<feature type="transmembrane region" description="Helical" evidence="8">
    <location>
        <begin position="375"/>
        <end position="397"/>
    </location>
</feature>
<feature type="transmembrane region" description="Helical" evidence="8">
    <location>
        <begin position="404"/>
        <end position="424"/>
    </location>
</feature>
<proteinExistence type="predicted"/>